<keyword evidence="1 4" id="KW-0413">Isomerase</keyword>
<dbReference type="EMBL" id="VTPY01000001">
    <property type="protein sequence ID" value="KAA0014575.1"/>
    <property type="molecule type" value="Genomic_DNA"/>
</dbReference>
<dbReference type="PIRSF" id="PIRSF006386">
    <property type="entry name" value="HCCAis_GSTk"/>
    <property type="match status" value="1"/>
</dbReference>
<dbReference type="InterPro" id="IPR001853">
    <property type="entry name" value="DSBA-like_thioredoxin_dom"/>
</dbReference>
<feature type="domain" description="DSBA-like thioredoxin" evidence="3">
    <location>
        <begin position="4"/>
        <end position="189"/>
    </location>
</feature>
<dbReference type="PANTHER" id="PTHR42943">
    <property type="entry name" value="GLUTATHIONE S-TRANSFERASE KAPPA"/>
    <property type="match status" value="1"/>
</dbReference>
<dbReference type="AlphaFoldDB" id="A0A7V7G2V4"/>
<evidence type="ECO:0000313" key="4">
    <source>
        <dbReference type="EMBL" id="KAA0014575.1"/>
    </source>
</evidence>
<dbReference type="RefSeq" id="WP_149326785.1">
    <property type="nucleotide sequence ID" value="NZ_VTPY01000001.1"/>
</dbReference>
<dbReference type="GO" id="GO:0018845">
    <property type="term" value="F:2-hydroxychromene-2-carboxylate isomerase activity"/>
    <property type="evidence" value="ECO:0007669"/>
    <property type="project" value="UniProtKB-UniRule"/>
</dbReference>
<dbReference type="InterPro" id="IPR036249">
    <property type="entry name" value="Thioredoxin-like_sf"/>
</dbReference>
<accession>A0A7V7G2V4</accession>
<comment type="catalytic activity">
    <reaction evidence="1">
        <text>2-hydroxychromene-2-carboxylate = (3E)-4-(2-hydroxyphenyl)-2-oxobut-3-enoate</text>
        <dbReference type="Rhea" id="RHEA:27401"/>
        <dbReference type="ChEBI" id="CHEBI:59350"/>
        <dbReference type="ChEBI" id="CHEBI:59353"/>
        <dbReference type="EC" id="5.99.1.4"/>
    </reaction>
</comment>
<dbReference type="InterPro" id="IPR051924">
    <property type="entry name" value="GST_Kappa/NadH"/>
</dbReference>
<dbReference type="Proteomes" id="UP000486760">
    <property type="component" value="Unassembled WGS sequence"/>
</dbReference>
<dbReference type="Pfam" id="PF01323">
    <property type="entry name" value="DSBA"/>
    <property type="match status" value="1"/>
</dbReference>
<evidence type="ECO:0000256" key="2">
    <source>
        <dbReference type="PIRSR" id="PIRSR006386-1"/>
    </source>
</evidence>
<keyword evidence="5" id="KW-1185">Reference proteome</keyword>
<feature type="active site" description="Nucleophile" evidence="2">
    <location>
        <position position="11"/>
    </location>
</feature>
<comment type="caution">
    <text evidence="4">The sequence shown here is derived from an EMBL/GenBank/DDBJ whole genome shotgun (WGS) entry which is preliminary data.</text>
</comment>
<evidence type="ECO:0000313" key="5">
    <source>
        <dbReference type="Proteomes" id="UP000486760"/>
    </source>
</evidence>
<dbReference type="InterPro" id="IPR014440">
    <property type="entry name" value="HCCAis_GSTk"/>
</dbReference>
<gene>
    <name evidence="4" type="ORF">F0A17_02705</name>
</gene>
<dbReference type="GO" id="GO:0004364">
    <property type="term" value="F:glutathione transferase activity"/>
    <property type="evidence" value="ECO:0007669"/>
    <property type="project" value="TreeGrafter"/>
</dbReference>
<dbReference type="PANTHER" id="PTHR42943:SF2">
    <property type="entry name" value="GLUTATHIONE S-TRANSFERASE KAPPA 1"/>
    <property type="match status" value="1"/>
</dbReference>
<organism evidence="4 5">
    <name type="scientific">Billgrantia pellis</name>
    <dbReference type="NCBI Taxonomy" id="2606936"/>
    <lineage>
        <taxon>Bacteria</taxon>
        <taxon>Pseudomonadati</taxon>
        <taxon>Pseudomonadota</taxon>
        <taxon>Gammaproteobacteria</taxon>
        <taxon>Oceanospirillales</taxon>
        <taxon>Halomonadaceae</taxon>
        <taxon>Billgrantia</taxon>
    </lineage>
</organism>
<reference evidence="4 5" key="1">
    <citation type="submission" date="2019-08" db="EMBL/GenBank/DDBJ databases">
        <title>Bioinformatics analysis of the strain L3 and L5.</title>
        <authorList>
            <person name="Li X."/>
        </authorList>
    </citation>
    <scope>NUCLEOTIDE SEQUENCE [LARGE SCALE GENOMIC DNA]</scope>
    <source>
        <strain evidence="4 5">L5</strain>
    </source>
</reference>
<sequence length="205" mass="23300">MTFTFWFEFASTYSYPAAMRLEHMAAERGIEVRWQPFLLGPIFKAQGWDDSPFNLYPAKGRYMWRDIERLCERDGIPFRHPSQFPRNGLLAARIVAMHTGEAWVPAFVRGVFRANFEHDEDIGDPQVIAGCLAELKLDASAVLEEGQRPEAKTALREATGRAVELGIFGAPFFMAGDEPFWGYDRMEQALAWYASQRSVRIAEGA</sequence>
<dbReference type="GO" id="GO:0004602">
    <property type="term" value="F:glutathione peroxidase activity"/>
    <property type="evidence" value="ECO:0007669"/>
    <property type="project" value="TreeGrafter"/>
</dbReference>
<name>A0A7V7G2V4_9GAMM</name>
<evidence type="ECO:0000256" key="1">
    <source>
        <dbReference type="PIRNR" id="PIRNR006386"/>
    </source>
</evidence>
<dbReference type="SUPFAM" id="SSF52833">
    <property type="entry name" value="Thioredoxin-like"/>
    <property type="match status" value="1"/>
</dbReference>
<dbReference type="Gene3D" id="3.40.30.10">
    <property type="entry name" value="Glutaredoxin"/>
    <property type="match status" value="1"/>
</dbReference>
<dbReference type="GO" id="GO:0006749">
    <property type="term" value="P:glutathione metabolic process"/>
    <property type="evidence" value="ECO:0007669"/>
    <property type="project" value="TreeGrafter"/>
</dbReference>
<dbReference type="InterPro" id="IPR044087">
    <property type="entry name" value="NahD-like"/>
</dbReference>
<comment type="similarity">
    <text evidence="1">Belongs to the GST superfamily. NadH family.</text>
</comment>
<dbReference type="GO" id="GO:1901170">
    <property type="term" value="P:naphthalene catabolic process"/>
    <property type="evidence" value="ECO:0007669"/>
    <property type="project" value="InterPro"/>
</dbReference>
<proteinExistence type="inferred from homology"/>
<evidence type="ECO:0000259" key="3">
    <source>
        <dbReference type="Pfam" id="PF01323"/>
    </source>
</evidence>
<dbReference type="CDD" id="cd03022">
    <property type="entry name" value="DsbA_HCCA_Iso"/>
    <property type="match status" value="1"/>
</dbReference>
<protein>
    <recommendedName>
        <fullName evidence="1">2-hydroxychromene-2-carboxylate isomerase</fullName>
        <ecNumber evidence="1">5.99.1.4</ecNumber>
    </recommendedName>
</protein>
<dbReference type="EC" id="5.99.1.4" evidence="1"/>